<keyword evidence="1" id="KW-0378">Hydrolase</keyword>
<proteinExistence type="predicted"/>
<dbReference type="GO" id="GO:0016787">
    <property type="term" value="F:hydrolase activity"/>
    <property type="evidence" value="ECO:0007669"/>
    <property type="project" value="UniProtKB-KW"/>
</dbReference>
<organism evidence="3 4">
    <name type="scientific">Elizabethkingia argenteiflava</name>
    <dbReference type="NCBI Taxonomy" id="2681556"/>
    <lineage>
        <taxon>Bacteria</taxon>
        <taxon>Pseudomonadati</taxon>
        <taxon>Bacteroidota</taxon>
        <taxon>Flavobacteriia</taxon>
        <taxon>Flavobacteriales</taxon>
        <taxon>Weeksellaceae</taxon>
        <taxon>Elizabethkingia</taxon>
    </lineage>
</organism>
<accession>A0A845PZ47</accession>
<evidence type="ECO:0000313" key="4">
    <source>
        <dbReference type="Proteomes" id="UP000553459"/>
    </source>
</evidence>
<reference evidence="3 4" key="1">
    <citation type="submission" date="2019-11" db="EMBL/GenBank/DDBJ databases">
        <title>Characterization of Elizabethkingia argenteiflava sp. nov., isolated from inner surface of Soybean Pods.</title>
        <authorList>
            <person name="Mo S."/>
        </authorList>
    </citation>
    <scope>NUCLEOTIDE SEQUENCE [LARGE SCALE GENOMIC DNA]</scope>
    <source>
        <strain evidence="3 4">YB22</strain>
    </source>
</reference>
<dbReference type="InterPro" id="IPR029018">
    <property type="entry name" value="Hex-like_dom2"/>
</dbReference>
<evidence type="ECO:0000256" key="1">
    <source>
        <dbReference type="ARBA" id="ARBA00022801"/>
    </source>
</evidence>
<dbReference type="Pfam" id="PF16126">
    <property type="entry name" value="DUF4838"/>
    <property type="match status" value="1"/>
</dbReference>
<dbReference type="Proteomes" id="UP000553459">
    <property type="component" value="Unassembled WGS sequence"/>
</dbReference>
<comment type="caution">
    <text evidence="3">The sequence shown here is derived from an EMBL/GenBank/DDBJ whole genome shotgun (WGS) entry which is preliminary data.</text>
</comment>
<dbReference type="InterPro" id="IPR032287">
    <property type="entry name" value="DUF4838"/>
</dbReference>
<protein>
    <submittedName>
        <fullName evidence="3">DUF4838 domain-containing protein</fullName>
    </submittedName>
</protein>
<dbReference type="RefSeq" id="WP_166519638.1">
    <property type="nucleotide sequence ID" value="NZ_JAAABJ010000519.1"/>
</dbReference>
<dbReference type="AlphaFoldDB" id="A0A845PZ47"/>
<gene>
    <name evidence="3" type="ORF">GNY06_08185</name>
</gene>
<evidence type="ECO:0000256" key="2">
    <source>
        <dbReference type="SAM" id="SignalP"/>
    </source>
</evidence>
<keyword evidence="4" id="KW-1185">Reference proteome</keyword>
<feature type="signal peptide" evidence="2">
    <location>
        <begin position="1"/>
        <end position="19"/>
    </location>
</feature>
<evidence type="ECO:0000313" key="3">
    <source>
        <dbReference type="EMBL" id="NAW51360.1"/>
    </source>
</evidence>
<feature type="chain" id="PRO_5032929791" evidence="2">
    <location>
        <begin position="20"/>
        <end position="570"/>
    </location>
</feature>
<dbReference type="Gene3D" id="3.30.379.10">
    <property type="entry name" value="Chitobiase/beta-hexosaminidase domain 2-like"/>
    <property type="match status" value="1"/>
</dbReference>
<sequence length="570" mass="67742">MKKLIFCTVLSLIISSTYAQEIRIKGSEKEIQAIGMERASFSKFAKFLQTYIQKISQKNLEISNTLEAHAINLRLANKEEEVQLDHCEPEAFIIKVTPDKVEIIGKTEKGVEFGVYTFLEDYVGVNWLFPGELGEYLPPDHSIIIKRKNIFQNPKYISRQLSPIDLSKVNDLSDWGNRMKLISKISFHHNMNFFLKDEDIKSLNSDFFSRYNGSKYIPKSTSDHKWQPNFSSTGFFYFSVKKIRDYFNRTHSPTISLGINDNYLADDKYQLRNILGFRNYSEDYYQWVVNLVRVLNKDFPNKKYGLLAYYNVSTPPDKVYLNEQIIPFLTFDRVRWANVQLRKFDQNTSLNWAKKATNLGWYDYGYGYSYLLPRVYTNTLKKYLQWGSEHRVKYFYAEIYPNWGEGPKYWLLAKLLWNPDLDIDKLKKEWYSMCVGQQAAPFLDQYFSIWENYWEKTIVNSPWFSQKTTFLSFNNLAYMEDVNEEMMRQSDFYLNRVLAFARTDAQKKRAQLFVDMWELYKIGIQEYKTNRYKTMTDLKRSKLFVEKVNQLKQNKLLSNTMAYIEKSMNN</sequence>
<keyword evidence="2" id="KW-0732">Signal</keyword>
<dbReference type="GO" id="GO:0005975">
    <property type="term" value="P:carbohydrate metabolic process"/>
    <property type="evidence" value="ECO:0007669"/>
    <property type="project" value="UniProtKB-ARBA"/>
</dbReference>
<dbReference type="SUPFAM" id="SSF55545">
    <property type="entry name" value="beta-N-acetylhexosaminidase-like domain"/>
    <property type="match status" value="1"/>
</dbReference>
<name>A0A845PZ47_9FLAO</name>
<dbReference type="EMBL" id="JAAABJ010000519">
    <property type="protein sequence ID" value="NAW51360.1"/>
    <property type="molecule type" value="Genomic_DNA"/>
</dbReference>